<keyword evidence="3" id="KW-1185">Reference proteome</keyword>
<evidence type="ECO:0000313" key="2">
    <source>
        <dbReference type="EMBL" id="CAH2396696.1"/>
    </source>
</evidence>
<feature type="region of interest" description="Disordered" evidence="1">
    <location>
        <begin position="77"/>
        <end position="100"/>
    </location>
</feature>
<dbReference type="Proteomes" id="UP001153050">
    <property type="component" value="Unassembled WGS sequence"/>
</dbReference>
<protein>
    <submittedName>
        <fullName evidence="2">Uncharacterized protein</fullName>
    </submittedName>
</protein>
<proteinExistence type="predicted"/>
<feature type="compositionally biased region" description="Basic and acidic residues" evidence="1">
    <location>
        <begin position="79"/>
        <end position="100"/>
    </location>
</feature>
<dbReference type="EMBL" id="CAKXZT010000050">
    <property type="protein sequence ID" value="CAH2396696.1"/>
    <property type="molecule type" value="Genomic_DNA"/>
</dbReference>
<sequence length="100" mass="11014">MREFDPRLTLNCVARRGVFSHLPTRAAAISATQILVQRAALELDVSSDEFEALEPRLRGGKPMLQIADSLINGSGLSRRLGEDRTDGMPHIVQPHEKHSG</sequence>
<accession>A0ABM9DJC3</accession>
<reference evidence="2 3" key="1">
    <citation type="submission" date="2022-03" db="EMBL/GenBank/DDBJ databases">
        <authorList>
            <person name="Brunel B."/>
        </authorList>
    </citation>
    <scope>NUCLEOTIDE SEQUENCE [LARGE SCALE GENOMIC DNA]</scope>
    <source>
        <strain evidence="2">STM5069sample</strain>
    </source>
</reference>
<evidence type="ECO:0000256" key="1">
    <source>
        <dbReference type="SAM" id="MobiDB-lite"/>
    </source>
</evidence>
<organism evidence="2 3">
    <name type="scientific">Mesorhizobium escarrei</name>
    <dbReference type="NCBI Taxonomy" id="666018"/>
    <lineage>
        <taxon>Bacteria</taxon>
        <taxon>Pseudomonadati</taxon>
        <taxon>Pseudomonadota</taxon>
        <taxon>Alphaproteobacteria</taxon>
        <taxon>Hyphomicrobiales</taxon>
        <taxon>Phyllobacteriaceae</taxon>
        <taxon>Mesorhizobium</taxon>
    </lineage>
</organism>
<name>A0ABM9DJC3_9HYPH</name>
<comment type="caution">
    <text evidence="2">The sequence shown here is derived from an EMBL/GenBank/DDBJ whole genome shotgun (WGS) entry which is preliminary data.</text>
</comment>
<gene>
    <name evidence="2" type="ORF">MES5069_1430010</name>
</gene>
<evidence type="ECO:0000313" key="3">
    <source>
        <dbReference type="Proteomes" id="UP001153050"/>
    </source>
</evidence>